<sequence>MTLPEISPSASSSDSLPRRQALRWLGGGMGAATLLGLTACGSAPPAPTQEKPPARPVVLRKPRLALALGGGAARGFAHVGALEVLEEAGIRPDIVVGTSAGSVVGSIYASGLRGKALRDAAQGLDKNAITDWQVPFLNRGLLRGAALERFINQQVGNRPIQAMPIKLGIVATDLKSGQGILFRSGNTGQAVRASSAVPGVFEPVRIGSREYVDGGLVAPVPVRYARQLGGDVVVAIDISSEPTAEAASSQAQVVLKTFSIMGRNINTNELKTADVVLRPALAGVSSADFSNRERSIEAGRAAMRQALPRIRQLLAQGVR</sequence>
<dbReference type="InterPro" id="IPR002641">
    <property type="entry name" value="PNPLA_dom"/>
</dbReference>
<dbReference type="InterPro" id="IPR006311">
    <property type="entry name" value="TAT_signal"/>
</dbReference>
<keyword evidence="3 4" id="KW-0443">Lipid metabolism</keyword>
<evidence type="ECO:0000313" key="7">
    <source>
        <dbReference type="Proteomes" id="UP000199531"/>
    </source>
</evidence>
<dbReference type="PANTHER" id="PTHR14226">
    <property type="entry name" value="NEUROPATHY TARGET ESTERASE/SWISS CHEESE D.MELANOGASTER"/>
    <property type="match status" value="1"/>
</dbReference>
<evidence type="ECO:0000256" key="2">
    <source>
        <dbReference type="ARBA" id="ARBA00022963"/>
    </source>
</evidence>
<evidence type="ECO:0000256" key="1">
    <source>
        <dbReference type="ARBA" id="ARBA00022801"/>
    </source>
</evidence>
<dbReference type="PROSITE" id="PS51635">
    <property type="entry name" value="PNPLA"/>
    <property type="match status" value="1"/>
</dbReference>
<dbReference type="Proteomes" id="UP000199531">
    <property type="component" value="Unassembled WGS sequence"/>
</dbReference>
<dbReference type="InterPro" id="IPR016035">
    <property type="entry name" value="Acyl_Trfase/lysoPLipase"/>
</dbReference>
<dbReference type="InterPro" id="IPR050301">
    <property type="entry name" value="NTE"/>
</dbReference>
<keyword evidence="1 4" id="KW-0378">Hydrolase</keyword>
<protein>
    <submittedName>
        <fullName evidence="6">NTE family protein</fullName>
    </submittedName>
</protein>
<dbReference type="SUPFAM" id="SSF52151">
    <property type="entry name" value="FabD/lysophospholipase-like"/>
    <property type="match status" value="1"/>
</dbReference>
<evidence type="ECO:0000313" key="6">
    <source>
        <dbReference type="EMBL" id="SEN60016.1"/>
    </source>
</evidence>
<dbReference type="EMBL" id="FOCW01000003">
    <property type="protein sequence ID" value="SEN60016.1"/>
    <property type="molecule type" value="Genomic_DNA"/>
</dbReference>
<dbReference type="PANTHER" id="PTHR14226:SF76">
    <property type="entry name" value="NTE FAMILY PROTEIN RSSA"/>
    <property type="match status" value="1"/>
</dbReference>
<feature type="domain" description="PNPLA" evidence="5">
    <location>
        <begin position="66"/>
        <end position="226"/>
    </location>
</feature>
<dbReference type="AlphaFoldDB" id="A0A1H8HVV1"/>
<proteinExistence type="predicted"/>
<dbReference type="GO" id="GO:0016042">
    <property type="term" value="P:lipid catabolic process"/>
    <property type="evidence" value="ECO:0007669"/>
    <property type="project" value="UniProtKB-UniRule"/>
</dbReference>
<keyword evidence="7" id="KW-1185">Reference proteome</keyword>
<reference evidence="6 7" key="1">
    <citation type="submission" date="2016-10" db="EMBL/GenBank/DDBJ databases">
        <authorList>
            <person name="de Groot N.N."/>
        </authorList>
    </citation>
    <scope>NUCLEOTIDE SEQUENCE [LARGE SCALE GENOMIC DNA]</scope>
    <source>
        <strain evidence="6 7">DSM 15123</strain>
    </source>
</reference>
<dbReference type="RefSeq" id="WP_234970075.1">
    <property type="nucleotide sequence ID" value="NZ_FOCW01000003.1"/>
</dbReference>
<feature type="short sequence motif" description="DGA/G" evidence="4">
    <location>
        <begin position="213"/>
        <end position="215"/>
    </location>
</feature>
<dbReference type="PROSITE" id="PS51318">
    <property type="entry name" value="TAT"/>
    <property type="match status" value="1"/>
</dbReference>
<comment type="caution">
    <text evidence="4">Lacks conserved residue(s) required for the propagation of feature annotation.</text>
</comment>
<evidence type="ECO:0000256" key="3">
    <source>
        <dbReference type="ARBA" id="ARBA00023098"/>
    </source>
</evidence>
<dbReference type="Pfam" id="PF01734">
    <property type="entry name" value="Patatin"/>
    <property type="match status" value="1"/>
</dbReference>
<dbReference type="Gene3D" id="3.40.1090.10">
    <property type="entry name" value="Cytosolic phospholipase A2 catalytic domain"/>
    <property type="match status" value="2"/>
</dbReference>
<feature type="active site" description="Proton acceptor" evidence="4">
    <location>
        <position position="213"/>
    </location>
</feature>
<gene>
    <name evidence="6" type="ORF">SAMN02745977_01611</name>
</gene>
<evidence type="ECO:0000259" key="5">
    <source>
        <dbReference type="PROSITE" id="PS51635"/>
    </source>
</evidence>
<accession>A0A1H8HVV1</accession>
<organism evidence="6 7">
    <name type="scientific">Brachymonas denitrificans DSM 15123</name>
    <dbReference type="NCBI Taxonomy" id="1121117"/>
    <lineage>
        <taxon>Bacteria</taxon>
        <taxon>Pseudomonadati</taxon>
        <taxon>Pseudomonadota</taxon>
        <taxon>Betaproteobacteria</taxon>
        <taxon>Burkholderiales</taxon>
        <taxon>Comamonadaceae</taxon>
        <taxon>Brachymonas</taxon>
    </lineage>
</organism>
<name>A0A1H8HVV1_9BURK</name>
<feature type="short sequence motif" description="GXSXG" evidence="4">
    <location>
        <begin position="97"/>
        <end position="101"/>
    </location>
</feature>
<feature type="active site" description="Nucleophile" evidence="4">
    <location>
        <position position="99"/>
    </location>
</feature>
<dbReference type="STRING" id="1121117.SAMN02745977_01611"/>
<evidence type="ECO:0000256" key="4">
    <source>
        <dbReference type="PROSITE-ProRule" id="PRU01161"/>
    </source>
</evidence>
<keyword evidence="2 4" id="KW-0442">Lipid degradation</keyword>
<dbReference type="GO" id="GO:0016787">
    <property type="term" value="F:hydrolase activity"/>
    <property type="evidence" value="ECO:0007669"/>
    <property type="project" value="UniProtKB-UniRule"/>
</dbReference>